<evidence type="ECO:0000313" key="3">
    <source>
        <dbReference type="EMBL" id="MFC0249732.1"/>
    </source>
</evidence>
<comment type="caution">
    <text evidence="3">The sequence shown here is derived from an EMBL/GenBank/DDBJ whole genome shotgun (WGS) entry which is preliminary data.</text>
</comment>
<dbReference type="Pfam" id="PF02770">
    <property type="entry name" value="Acyl-CoA_dh_M"/>
    <property type="match status" value="1"/>
</dbReference>
<gene>
    <name evidence="3" type="ORF">ACFFIO_14600</name>
</gene>
<dbReference type="InterPro" id="IPR052161">
    <property type="entry name" value="Mycobact_Acyl-CoA_DH"/>
</dbReference>
<dbReference type="InterPro" id="IPR046373">
    <property type="entry name" value="Acyl-CoA_Oxase/DH_mid-dom_sf"/>
</dbReference>
<dbReference type="Gene3D" id="1.10.540.10">
    <property type="entry name" value="Acyl-CoA dehydrogenase/oxidase, N-terminal domain"/>
    <property type="match status" value="1"/>
</dbReference>
<dbReference type="Proteomes" id="UP001589766">
    <property type="component" value="Unassembled WGS sequence"/>
</dbReference>
<dbReference type="EMBL" id="JBHLWH010000042">
    <property type="protein sequence ID" value="MFC0249732.1"/>
    <property type="molecule type" value="Genomic_DNA"/>
</dbReference>
<dbReference type="Gene3D" id="1.20.140.10">
    <property type="entry name" value="Butyryl-CoA Dehydrogenase, subunit A, domain 3"/>
    <property type="match status" value="1"/>
</dbReference>
<name>A0ABV6F883_9MICC</name>
<reference evidence="3 4" key="1">
    <citation type="submission" date="2024-09" db="EMBL/GenBank/DDBJ databases">
        <authorList>
            <person name="Sun Q."/>
            <person name="Mori K."/>
        </authorList>
    </citation>
    <scope>NUCLEOTIDE SEQUENCE [LARGE SCALE GENOMIC DNA]</scope>
    <source>
        <strain evidence="3 4">CCM 7609</strain>
    </source>
</reference>
<accession>A0ABV6F883</accession>
<sequence length="417" mass="45496">MLSASLEKQSDSGHVDEDLESFTDRARAFLDENLPPKPGRTAFVWGEGEDIGVKLWEEPDSEEERNRLSEARAWRRKRFDAGFGWLDGPRELGGAGMSKEFQRAYRRLERNYQTPSDSYFKLDRVLSPVLIDRAGESIRSTLPRDLHRGDVMGCELFSEPDAGSDLFSARTKATRTESGWLLNGQKVWTSDAHLADLGVVFARTGTGTGKHDFTSFLLDMDQTGVTVVPLRQMTGGAAFNEVYLDNAFVPDDHVVGQVGEGWDVTREILARERAGIGAGLVQGGSGLANGTRLTALVRAMGAEDDPLIRQELVKTISGFWSAKQLTSHGSDRPGAPGYRSDPTPLVSKLALGSNLRSASHLVGEVVGPRLAADNGEWGTFSWNSLVLGEPGVHIFAGTNEIVRNSLAEKVLGLPRES</sequence>
<evidence type="ECO:0000259" key="2">
    <source>
        <dbReference type="Pfam" id="PF02770"/>
    </source>
</evidence>
<dbReference type="Gene3D" id="2.40.110.10">
    <property type="entry name" value="Butyryl-CoA Dehydrogenase, subunit A, domain 2"/>
    <property type="match status" value="1"/>
</dbReference>
<proteinExistence type="predicted"/>
<dbReference type="InterPro" id="IPR009100">
    <property type="entry name" value="AcylCoA_DH/oxidase_NM_dom_sf"/>
</dbReference>
<dbReference type="PANTHER" id="PTHR43292:SF4">
    <property type="entry name" value="ACYL-COA DEHYDROGENASE FADE34"/>
    <property type="match status" value="1"/>
</dbReference>
<dbReference type="InterPro" id="IPR006091">
    <property type="entry name" value="Acyl-CoA_Oxase/DH_mid-dom"/>
</dbReference>
<dbReference type="InterPro" id="IPR037069">
    <property type="entry name" value="AcylCoA_DH/ox_N_sf"/>
</dbReference>
<dbReference type="PANTHER" id="PTHR43292">
    <property type="entry name" value="ACYL-COA DEHYDROGENASE"/>
    <property type="match status" value="1"/>
</dbReference>
<organism evidence="3 4">
    <name type="scientific">Citricoccus parietis</name>
    <dbReference type="NCBI Taxonomy" id="592307"/>
    <lineage>
        <taxon>Bacteria</taxon>
        <taxon>Bacillati</taxon>
        <taxon>Actinomycetota</taxon>
        <taxon>Actinomycetes</taxon>
        <taxon>Micrococcales</taxon>
        <taxon>Micrococcaceae</taxon>
        <taxon>Citricoccus</taxon>
    </lineage>
</organism>
<keyword evidence="4" id="KW-1185">Reference proteome</keyword>
<dbReference type="RefSeq" id="WP_378042913.1">
    <property type="nucleotide sequence ID" value="NZ_JBHLWH010000042.1"/>
</dbReference>
<evidence type="ECO:0000313" key="4">
    <source>
        <dbReference type="Proteomes" id="UP001589766"/>
    </source>
</evidence>
<protein>
    <submittedName>
        <fullName evidence="3">Acyl-CoA dehydrogenase family protein</fullName>
    </submittedName>
</protein>
<feature type="domain" description="Acyl-CoA oxidase/dehydrogenase middle" evidence="2">
    <location>
        <begin position="154"/>
        <end position="246"/>
    </location>
</feature>
<keyword evidence="1" id="KW-0560">Oxidoreductase</keyword>
<evidence type="ECO:0000256" key="1">
    <source>
        <dbReference type="ARBA" id="ARBA00023002"/>
    </source>
</evidence>
<dbReference type="SUPFAM" id="SSF56645">
    <property type="entry name" value="Acyl-CoA dehydrogenase NM domain-like"/>
    <property type="match status" value="1"/>
</dbReference>